<accession>A0A6A5ZT13</accession>
<dbReference type="GO" id="GO:0044611">
    <property type="term" value="C:nuclear pore inner ring"/>
    <property type="evidence" value="ECO:0007669"/>
    <property type="project" value="TreeGrafter"/>
</dbReference>
<keyword evidence="3" id="KW-0509">mRNA transport</keyword>
<dbReference type="Gene3D" id="1.25.10.70">
    <property type="match status" value="1"/>
</dbReference>
<dbReference type="Pfam" id="PF21093">
    <property type="entry name" value="Nup188_N-subdom_III"/>
    <property type="match status" value="1"/>
</dbReference>
<evidence type="ECO:0000256" key="3">
    <source>
        <dbReference type="ARBA" id="ARBA00022816"/>
    </source>
</evidence>
<evidence type="ECO:0000256" key="7">
    <source>
        <dbReference type="ARBA" id="ARBA00023242"/>
    </source>
</evidence>
<keyword evidence="7" id="KW-0539">Nucleus</keyword>
<evidence type="ECO:0000313" key="10">
    <source>
        <dbReference type="EMBL" id="KAF2122639.1"/>
    </source>
</evidence>
<evidence type="ECO:0000313" key="11">
    <source>
        <dbReference type="Proteomes" id="UP000799770"/>
    </source>
</evidence>
<evidence type="ECO:0000256" key="5">
    <source>
        <dbReference type="ARBA" id="ARBA00023010"/>
    </source>
</evidence>
<dbReference type="InterPro" id="IPR041634">
    <property type="entry name" value="Nup188_C"/>
</dbReference>
<keyword evidence="2" id="KW-0813">Transport</keyword>
<dbReference type="GO" id="GO:0017056">
    <property type="term" value="F:structural constituent of nuclear pore"/>
    <property type="evidence" value="ECO:0007669"/>
    <property type="project" value="InterPro"/>
</dbReference>
<dbReference type="GO" id="GO:0006405">
    <property type="term" value="P:RNA export from nucleus"/>
    <property type="evidence" value="ECO:0007669"/>
    <property type="project" value="TreeGrafter"/>
</dbReference>
<dbReference type="Pfam" id="PF18378">
    <property type="entry name" value="Nup188_C"/>
    <property type="match status" value="1"/>
</dbReference>
<evidence type="ECO:0000256" key="2">
    <source>
        <dbReference type="ARBA" id="ARBA00022448"/>
    </source>
</evidence>
<evidence type="ECO:0000256" key="6">
    <source>
        <dbReference type="ARBA" id="ARBA00023132"/>
    </source>
</evidence>
<dbReference type="PANTHER" id="PTHR31431">
    <property type="entry name" value="NUCLEOPORIN NUP188 HOMOLOG"/>
    <property type="match status" value="1"/>
</dbReference>
<dbReference type="InterPro" id="IPR048883">
    <property type="entry name" value="Nup188_N-subdom_III"/>
</dbReference>
<dbReference type="PANTHER" id="PTHR31431:SF1">
    <property type="entry name" value="NUCLEOPORIN NUP188"/>
    <property type="match status" value="1"/>
</dbReference>
<evidence type="ECO:0000256" key="4">
    <source>
        <dbReference type="ARBA" id="ARBA00022927"/>
    </source>
</evidence>
<keyword evidence="6" id="KW-0906">Nuclear pore complex</keyword>
<name>A0A6A5ZT13_9PLEO</name>
<dbReference type="EMBL" id="ML977310">
    <property type="protein sequence ID" value="KAF2122639.1"/>
    <property type="molecule type" value="Genomic_DNA"/>
</dbReference>
<organism evidence="10 11">
    <name type="scientific">Lophiotrema nucula</name>
    <dbReference type="NCBI Taxonomy" id="690887"/>
    <lineage>
        <taxon>Eukaryota</taxon>
        <taxon>Fungi</taxon>
        <taxon>Dikarya</taxon>
        <taxon>Ascomycota</taxon>
        <taxon>Pezizomycotina</taxon>
        <taxon>Dothideomycetes</taxon>
        <taxon>Pleosporomycetidae</taxon>
        <taxon>Pleosporales</taxon>
        <taxon>Lophiotremataceae</taxon>
        <taxon>Lophiotrema</taxon>
    </lineage>
</organism>
<sequence>MAPISAPDPPALDLAKCFRGEQQPISWETAYTALCDPETASKSARLRDFLTAETNVKILSKPWSPFADPSPQEKSKFETATAPIHVPASTSGQYSIDEIKEDSLWLSQQARISEYAALRLAVMEWLERPTRQLLGGLTEEEALSVQEAAGVTNLGASTFIPNSSIITAPSGLSSASDTLFDSPDQRKLRLLTLYLATRVSILRISQLLVTWGAAGGLRRSYGDDYRVCGDWLEQLGLVISSKQRDASSPASTFLDQCIRTIQSRLDIIGHGFEWTVPDAIQEVAEERWITLQLTEVVHLLHITLVHSELLTTGFVAAATVEEWFTVMLTRRYFVDTVFPSPTAQALVPIMHVLAALVSLSILKTDKILRDIEDGQYRNWDRSTYVLNTALVENITTNFGYTKQLGPSPATPPAFAWAVITWKLTEEAARLEVDRERQIESGRRDSAAPRDPLEEAALAIPALDSGDMTERIPAFQDLAITCSDFQVFDIVKQTADLVVSVYGTAVDRISRDRCRLLLLHLVRAALQVGIVSYGPELILSIHAIISGDRSFRRWIEHDAPRYADPVAAFFLNDDHVLRPELLQAARDRYPYETTPLLKFSSALTRGEKVTSDEIPTIAGLLDQSTTLMQRMPYHFKGYIPTREEENNNDIRLLEPLPQFDSPQSGGFRRRLLSTPSADSRDESMVIPMDTEGRIVDDSAEPMVAMWKYKHSALKYLIRLLSTYTVESREVELGSQEAVATGTATEIIRLITDLIHASIRASPRSDAVPACSTELLTVLRIGTDRNEETVTIILAIFEQELLRLCQEPGNEESLELLVNCVHFLRGLVTIAPNRVWPWLAKSRLLETDGNGGSLATILIGTELVLGRYDFLIGCIQLFGALVNDAVGRAVSRKTPSKALTRFNAATTPDSGTSDKIISSTLLTFGRTLTSVYEGFSSWKYNQIEDRLEISIGICNAFRDVLEFAYGVDDAPKLSSKVTGLVAPLAEYITVLYLTKADNDLPTNPLLTSLISGVDSTNSSILTSSTALWKQRTKSTLAFASILVRVAILLNRPWTHLEHQLFKATPLLARLYATNNAHKSSVLQLLESLVRGAMRIAQESDSMGKRTREKREPPSLLGHLGPRTAKNFLSILSQLDEPLRLVDIQDNVWSLLSAVVTCKQRWFSLYLLTGSTPRETVRSKPVGDSGPTRSKALLTRALDALSQLKLEKPNRPWSLYTAMLEFVASAQNNWTWAMGDLRQHKPFVHQLLEFLKWLAKEPKDLRSEAGYEACCHQNKFATLACEVLAMYVHGARQAGDVTALKDIVPSLTYFENNALELPDYNVSLHSNLKQNFEREFRGVTLANFKRTTLYPEHFGRSFFYDTQLANRLLGFDSKWSGPKGGQGFYGEVIRANLNLSYVESQVQLLSSWKLLAIELSNSVDKDERLAKVLINVVQDCMFANAQSLLPEALFGQLMTVRADLAFALLQQMVRAKIKLPEARRLLSPIWTAIAKYVTSGADFDTIFSSSGADYYRSLLRILYLALQFHVLSPTASKEDVDFRSSLRASVPAKPSELAEPISSQLLGILTDAVAKGFRSLATQLHAEPDSVSPSDFALLTAILQTILSIPEMTSWESQAALIFAHHNTVRYASSLFSWSDRLTINDKDPVYGELSLLFILSLSNIRALAETMAVEGILSSLNTANLMNYFRRPGGMSPFDSPPRVFNIWSKGILPLCLNLLSAVGPAIAAEIGAFLNSLPEQLSRASNSLNSRNSNLKISLSVASETHSLALISAILEANRAQGPRLGIQASDIPTLEWDKENVKEDIEGWVARKGALREKIVVMDEGEAGLYAKEGNGGEGNALEVRVLGELDGALGCLGVGKGGA</sequence>
<evidence type="ECO:0000259" key="9">
    <source>
        <dbReference type="Pfam" id="PF21093"/>
    </source>
</evidence>
<dbReference type="InterPro" id="IPR044840">
    <property type="entry name" value="Nup188"/>
</dbReference>
<gene>
    <name evidence="10" type="ORF">BDV96DRAFT_639214</name>
</gene>
<dbReference type="GO" id="GO:0006606">
    <property type="term" value="P:protein import into nucleus"/>
    <property type="evidence" value="ECO:0007669"/>
    <property type="project" value="TreeGrafter"/>
</dbReference>
<keyword evidence="4" id="KW-0653">Protein transport</keyword>
<protein>
    <submittedName>
        <fullName evidence="10">Nucleoporin subcomplex protein binding to Pom34-domain-containing protein</fullName>
    </submittedName>
</protein>
<feature type="domain" description="Nucleoporin Nup188 N-terminal subdomain III" evidence="9">
    <location>
        <begin position="704"/>
        <end position="1167"/>
    </location>
</feature>
<comment type="subcellular location">
    <subcellularLocation>
        <location evidence="1">Nucleus</location>
        <location evidence="1">Nuclear pore complex</location>
    </subcellularLocation>
</comment>
<reference evidence="10" key="1">
    <citation type="journal article" date="2020" name="Stud. Mycol.">
        <title>101 Dothideomycetes genomes: a test case for predicting lifestyles and emergence of pathogens.</title>
        <authorList>
            <person name="Haridas S."/>
            <person name="Albert R."/>
            <person name="Binder M."/>
            <person name="Bloem J."/>
            <person name="Labutti K."/>
            <person name="Salamov A."/>
            <person name="Andreopoulos B."/>
            <person name="Baker S."/>
            <person name="Barry K."/>
            <person name="Bills G."/>
            <person name="Bluhm B."/>
            <person name="Cannon C."/>
            <person name="Castanera R."/>
            <person name="Culley D."/>
            <person name="Daum C."/>
            <person name="Ezra D."/>
            <person name="Gonzalez J."/>
            <person name="Henrissat B."/>
            <person name="Kuo A."/>
            <person name="Liang C."/>
            <person name="Lipzen A."/>
            <person name="Lutzoni F."/>
            <person name="Magnuson J."/>
            <person name="Mondo S."/>
            <person name="Nolan M."/>
            <person name="Ohm R."/>
            <person name="Pangilinan J."/>
            <person name="Park H.-J."/>
            <person name="Ramirez L."/>
            <person name="Alfaro M."/>
            <person name="Sun H."/>
            <person name="Tritt A."/>
            <person name="Yoshinaga Y."/>
            <person name="Zwiers L.-H."/>
            <person name="Turgeon B."/>
            <person name="Goodwin S."/>
            <person name="Spatafora J."/>
            <person name="Crous P."/>
            <person name="Grigoriev I."/>
        </authorList>
    </citation>
    <scope>NUCLEOTIDE SEQUENCE</scope>
    <source>
        <strain evidence="10">CBS 627.86</strain>
    </source>
</reference>
<dbReference type="GO" id="GO:0051028">
    <property type="term" value="P:mRNA transport"/>
    <property type="evidence" value="ECO:0007669"/>
    <property type="project" value="UniProtKB-KW"/>
</dbReference>
<proteinExistence type="predicted"/>
<keyword evidence="5" id="KW-0811">Translocation</keyword>
<evidence type="ECO:0000256" key="1">
    <source>
        <dbReference type="ARBA" id="ARBA00004567"/>
    </source>
</evidence>
<dbReference type="Proteomes" id="UP000799770">
    <property type="component" value="Unassembled WGS sequence"/>
</dbReference>
<dbReference type="Pfam" id="PF21094">
    <property type="entry name" value="Nup188_SH3-like"/>
    <property type="match status" value="1"/>
</dbReference>
<evidence type="ECO:0000259" key="8">
    <source>
        <dbReference type="Pfam" id="PF18378"/>
    </source>
</evidence>
<keyword evidence="11" id="KW-1185">Reference proteome</keyword>
<dbReference type="OrthoDB" id="102511at2759"/>
<feature type="domain" description="Nuclear pore protein Nup188 C-terminal" evidence="8">
    <location>
        <begin position="1478"/>
        <end position="1853"/>
    </location>
</feature>